<name>A0A0B5EXJ7_STRA4</name>
<keyword evidence="3" id="KW-1185">Reference proteome</keyword>
<feature type="compositionally biased region" description="Basic residues" evidence="1">
    <location>
        <begin position="41"/>
        <end position="62"/>
    </location>
</feature>
<feature type="compositionally biased region" description="Basic and acidic residues" evidence="1">
    <location>
        <begin position="71"/>
        <end position="80"/>
    </location>
</feature>
<organism evidence="2 3">
    <name type="scientific">Streptomyces albus (strain ATCC 21838 / DSM 41398 / FERM P-419 / JCM 4703 / NBRC 107858)</name>
    <dbReference type="NCBI Taxonomy" id="1081613"/>
    <lineage>
        <taxon>Bacteria</taxon>
        <taxon>Bacillati</taxon>
        <taxon>Actinomycetota</taxon>
        <taxon>Actinomycetes</taxon>
        <taxon>Kitasatosporales</taxon>
        <taxon>Streptomycetaceae</taxon>
        <taxon>Streptomyces</taxon>
    </lineage>
</organism>
<gene>
    <name evidence="2" type="ORF">SLNWT_3574</name>
</gene>
<dbReference type="AlphaFoldDB" id="A0A0B5EXJ7"/>
<reference evidence="2 3" key="1">
    <citation type="submission" date="2015-01" db="EMBL/GenBank/DDBJ databases">
        <title>Enhanced salinomycin production by adjusting the supply of polyketide extender units in Streptomyce albus DSM 41398.</title>
        <authorList>
            <person name="Lu C."/>
        </authorList>
    </citation>
    <scope>NUCLEOTIDE SEQUENCE [LARGE SCALE GENOMIC DNA]</scope>
    <source>
        <strain evidence="3">ATCC 21838 / DSM 41398 / FERM P-419 / JCM 4703 / NBRC 107858</strain>
    </source>
</reference>
<dbReference type="EMBL" id="CP010519">
    <property type="protein sequence ID" value="AJE83950.1"/>
    <property type="molecule type" value="Genomic_DNA"/>
</dbReference>
<feature type="region of interest" description="Disordered" evidence="1">
    <location>
        <begin position="1"/>
        <end position="80"/>
    </location>
</feature>
<dbReference type="KEGG" id="sals:SLNWT_3574"/>
<evidence type="ECO:0000313" key="3">
    <source>
        <dbReference type="Proteomes" id="UP000031523"/>
    </source>
</evidence>
<accession>A0A0B5EXJ7</accession>
<sequence length="103" mass="11812">MRRPRDLPAQRLARGLRCRRSPPLGGARSPPRREAANGGQPHRRVRRRPRLGSPLRRRHLCRRTPLTAREPCPRRLESGHAERLPRRLVPLCGGPGKTVLAYR</sequence>
<evidence type="ECO:0000313" key="2">
    <source>
        <dbReference type="EMBL" id="AJE83950.1"/>
    </source>
</evidence>
<protein>
    <submittedName>
        <fullName evidence="2">Uncharacterized protein</fullName>
    </submittedName>
</protein>
<proteinExistence type="predicted"/>
<dbReference type="Proteomes" id="UP000031523">
    <property type="component" value="Chromosome"/>
</dbReference>
<evidence type="ECO:0000256" key="1">
    <source>
        <dbReference type="SAM" id="MobiDB-lite"/>
    </source>
</evidence>